<name>A0A402ASW0_9CHLR</name>
<dbReference type="GO" id="GO:0042742">
    <property type="term" value="P:defense response to bacterium"/>
    <property type="evidence" value="ECO:0007669"/>
    <property type="project" value="InterPro"/>
</dbReference>
<keyword evidence="2" id="KW-1185">Reference proteome</keyword>
<organism evidence="1 2">
    <name type="scientific">Dictyobacter kobayashii</name>
    <dbReference type="NCBI Taxonomy" id="2014872"/>
    <lineage>
        <taxon>Bacteria</taxon>
        <taxon>Bacillati</taxon>
        <taxon>Chloroflexota</taxon>
        <taxon>Ktedonobacteria</taxon>
        <taxon>Ktedonobacterales</taxon>
        <taxon>Dictyobacteraceae</taxon>
        <taxon>Dictyobacter</taxon>
    </lineage>
</organism>
<dbReference type="EMBL" id="BIFS01000002">
    <property type="protein sequence ID" value="GCE22206.1"/>
    <property type="molecule type" value="Genomic_DNA"/>
</dbReference>
<dbReference type="RefSeq" id="WP_161977763.1">
    <property type="nucleotide sequence ID" value="NZ_BIFS01000002.1"/>
</dbReference>
<gene>
    <name evidence="1" type="ORF">KDK_60060</name>
</gene>
<protein>
    <recommendedName>
        <fullName evidence="3">Mersacidin/lichenicidin family type 2 lantibiotic</fullName>
    </recommendedName>
</protein>
<evidence type="ECO:0000313" key="1">
    <source>
        <dbReference type="EMBL" id="GCE22206.1"/>
    </source>
</evidence>
<evidence type="ECO:0008006" key="3">
    <source>
        <dbReference type="Google" id="ProtNLM"/>
    </source>
</evidence>
<dbReference type="NCBIfam" id="TIGR03898">
    <property type="entry name" value="lanti_MRSA_kill"/>
    <property type="match status" value="1"/>
</dbReference>
<sequence>MDFKHIIRAWSDPRYRESLSPEEQASMPDHPSGFIAVSDAELSKMVGGGSACDASLGCCPFITTSDPCSAGNTDTVQCGCGTTD</sequence>
<accession>A0A402ASW0</accession>
<proteinExistence type="predicted"/>
<dbReference type="Proteomes" id="UP000287188">
    <property type="component" value="Unassembled WGS sequence"/>
</dbReference>
<reference evidence="2" key="1">
    <citation type="submission" date="2018-12" db="EMBL/GenBank/DDBJ databases">
        <title>Tengunoibacter tsumagoiensis gen. nov., sp. nov., Dictyobacter kobayashii sp. nov., D. alpinus sp. nov., and D. joshuensis sp. nov. and description of Dictyobacteraceae fam. nov. within the order Ktedonobacterales isolated from Tengu-no-mugimeshi.</title>
        <authorList>
            <person name="Wang C.M."/>
            <person name="Zheng Y."/>
            <person name="Sakai Y."/>
            <person name="Toyoda A."/>
            <person name="Minakuchi Y."/>
            <person name="Abe K."/>
            <person name="Yokota A."/>
            <person name="Yabe S."/>
        </authorList>
    </citation>
    <scope>NUCLEOTIDE SEQUENCE [LARGE SCALE GENOMIC DNA]</scope>
    <source>
        <strain evidence="2">Uno11</strain>
    </source>
</reference>
<evidence type="ECO:0000313" key="2">
    <source>
        <dbReference type="Proteomes" id="UP000287188"/>
    </source>
</evidence>
<comment type="caution">
    <text evidence="1">The sequence shown here is derived from an EMBL/GenBank/DDBJ whole genome shotgun (WGS) entry which is preliminary data.</text>
</comment>
<dbReference type="InterPro" id="IPR027635">
    <property type="entry name" value="Lantibiotic2_lead_pep_dom"/>
</dbReference>
<dbReference type="AlphaFoldDB" id="A0A402ASW0"/>